<name>A0A0A1W0L7_MICAE</name>
<proteinExistence type="predicted"/>
<protein>
    <recommendedName>
        <fullName evidence="4">DUF29 domain-containing protein</fullName>
    </recommendedName>
</protein>
<reference evidence="3" key="1">
    <citation type="journal article" date="2015" name="Genome">
        <title>Whole Genome Sequence of the Non-Microcystin-Producing Microcystis aeruginosa Strain NIES-44.</title>
        <authorList>
            <person name="Okano K."/>
            <person name="Miyata N."/>
            <person name="Ozaki Y."/>
        </authorList>
    </citation>
    <scope>NUCLEOTIDE SEQUENCE [LARGE SCALE GENOMIC DNA]</scope>
    <source>
        <strain evidence="3">NIES-44</strain>
    </source>
</reference>
<dbReference type="InterPro" id="IPR002636">
    <property type="entry name" value="DUF29"/>
</dbReference>
<evidence type="ECO:0000313" key="3">
    <source>
        <dbReference type="Proteomes" id="UP000030321"/>
    </source>
</evidence>
<gene>
    <name evidence="2" type="ORF">N44_04355</name>
</gene>
<dbReference type="Proteomes" id="UP000030321">
    <property type="component" value="Unassembled WGS sequence"/>
</dbReference>
<evidence type="ECO:0000256" key="1">
    <source>
        <dbReference type="SAM" id="Coils"/>
    </source>
</evidence>
<dbReference type="AlphaFoldDB" id="A0A0A1W0L7"/>
<comment type="caution">
    <text evidence="2">The sequence shown here is derived from an EMBL/GenBank/DDBJ whole genome shotgun (WGS) entry which is preliminary data.</text>
</comment>
<dbReference type="EMBL" id="BBPA01000072">
    <property type="protein sequence ID" value="GAL95500.1"/>
    <property type="molecule type" value="Genomic_DNA"/>
</dbReference>
<accession>A0A0A1W0L7</accession>
<dbReference type="Pfam" id="PF01724">
    <property type="entry name" value="DUF29"/>
    <property type="match status" value="1"/>
</dbReference>
<feature type="coiled-coil region" evidence="1">
    <location>
        <begin position="32"/>
        <end position="63"/>
    </location>
</feature>
<keyword evidence="1" id="KW-0175">Coiled coil</keyword>
<evidence type="ECO:0000313" key="2">
    <source>
        <dbReference type="EMBL" id="GAL95500.1"/>
    </source>
</evidence>
<evidence type="ECO:0008006" key="4">
    <source>
        <dbReference type="Google" id="ProtNLM"/>
    </source>
</evidence>
<dbReference type="PANTHER" id="PTHR34235:SF3">
    <property type="entry name" value="SLR1203 PROTEIN"/>
    <property type="match status" value="1"/>
</dbReference>
<dbReference type="Gene3D" id="1.20.1220.20">
    <property type="entry name" value="Uncharcterised protein PF01724"/>
    <property type="match status" value="1"/>
</dbReference>
<dbReference type="PANTHER" id="PTHR34235">
    <property type="entry name" value="SLR1203 PROTEIN-RELATED"/>
    <property type="match status" value="1"/>
</dbReference>
<dbReference type="RefSeq" id="WP_045362131.1">
    <property type="nucleotide sequence ID" value="NZ_BBPA01000072.1"/>
</dbReference>
<organism evidence="2 3">
    <name type="scientific">Microcystis aeruginosa NIES-44</name>
    <dbReference type="NCBI Taxonomy" id="449439"/>
    <lineage>
        <taxon>Bacteria</taxon>
        <taxon>Bacillati</taxon>
        <taxon>Cyanobacteriota</taxon>
        <taxon>Cyanophyceae</taxon>
        <taxon>Oscillatoriophycideae</taxon>
        <taxon>Chroococcales</taxon>
        <taxon>Microcystaceae</taxon>
        <taxon>Microcystis</taxon>
    </lineage>
</organism>
<sequence>MKKDTWLNQLQFLYEQDEHLWLTETIKLLKENRLAELDIQHLIEELEALSKRDKNRVESFLRQIIIHLLLWQYWSEEFELHHRHWQGEIATFRVHLNGYLSTNLEKYLLDNQERIYQDAVFIVGQKTEISPHNFPLNCPYSLEQMLDRHWLPERN</sequence>